<keyword evidence="2" id="KW-1185">Reference proteome</keyword>
<proteinExistence type="predicted"/>
<dbReference type="HOGENOM" id="CLU_811188_0_0_12"/>
<organism evidence="1 2">
    <name type="scientific">Treponema brennaborense (strain DSM 12168 / CIP 105900 / DD5/3)</name>
    <dbReference type="NCBI Taxonomy" id="906968"/>
    <lineage>
        <taxon>Bacteria</taxon>
        <taxon>Pseudomonadati</taxon>
        <taxon>Spirochaetota</taxon>
        <taxon>Spirochaetia</taxon>
        <taxon>Spirochaetales</taxon>
        <taxon>Treponemataceae</taxon>
        <taxon>Treponema</taxon>
    </lineage>
</organism>
<evidence type="ECO:0000313" key="2">
    <source>
        <dbReference type="Proteomes" id="UP000006546"/>
    </source>
</evidence>
<sequence length="342" mass="36798">MKAAFLYTSALLAGFTACSGVTQQSERQYAAYTLRPETAVVSGYTAIGGSSDRTRLFGVTAKNELYELNDDLSRGQFVNYPAAQTDRISSLMMSGGRLYVGSWSDANGKNVVFSLDADGTGKTVQIGNGSYSYTHDAANGSGPWHPQHVYAGTAYVYVAATGQNVRVYRLADMLAADWKNTAEPFCYLKLNFSVGKGNRISMQERNGDLFISSDSADGVCRFNTGTFRRGTAAQAAAPEQTVSRPIRGQRVRAFTFGKTKAAAAAGSAVYIYELPDFLSYSFDAPLIVLSAPDGQPFDKIRGLYGLTEDAGVISFTVQADWGIVRYAAAAYPVTERTAGVTR</sequence>
<name>F4LM02_TREBD</name>
<protein>
    <recommendedName>
        <fullName evidence="3">Lipoprotein</fullName>
    </recommendedName>
</protein>
<reference evidence="2" key="1">
    <citation type="submission" date="2011-04" db="EMBL/GenBank/DDBJ databases">
        <title>The complete genome of Treponema brennaborense DSM 12168.</title>
        <authorList>
            <person name="Lucas S."/>
            <person name="Han J."/>
            <person name="Lapidus A."/>
            <person name="Bruce D."/>
            <person name="Goodwin L."/>
            <person name="Pitluck S."/>
            <person name="Peters L."/>
            <person name="Kyrpides N."/>
            <person name="Mavromatis K."/>
            <person name="Ivanova N."/>
            <person name="Mikhailova N."/>
            <person name="Pagani I."/>
            <person name="Teshima H."/>
            <person name="Detter J.C."/>
            <person name="Tapia R."/>
            <person name="Han C."/>
            <person name="Land M."/>
            <person name="Hauser L."/>
            <person name="Markowitz V."/>
            <person name="Cheng J.-F."/>
            <person name="Hugenholtz P."/>
            <person name="Woyke T."/>
            <person name="Wu D."/>
            <person name="Gronow S."/>
            <person name="Wellnitz S."/>
            <person name="Brambilla E."/>
            <person name="Klenk H.-P."/>
            <person name="Eisen J.A."/>
        </authorList>
    </citation>
    <scope>NUCLEOTIDE SEQUENCE [LARGE SCALE GENOMIC DNA]</scope>
    <source>
        <strain evidence="2">DSM 12168 / CIP 105900 / DD5/3</strain>
    </source>
</reference>
<gene>
    <name evidence="1" type="ordered locus">Trebr_0245</name>
</gene>
<dbReference type="PROSITE" id="PS51257">
    <property type="entry name" value="PROKAR_LIPOPROTEIN"/>
    <property type="match status" value="1"/>
</dbReference>
<dbReference type="SUPFAM" id="SSF69322">
    <property type="entry name" value="Tricorn protease domain 2"/>
    <property type="match status" value="1"/>
</dbReference>
<evidence type="ECO:0000313" key="1">
    <source>
        <dbReference type="EMBL" id="AEE15694.1"/>
    </source>
</evidence>
<dbReference type="STRING" id="906968.Trebr_0245"/>
<evidence type="ECO:0008006" key="3">
    <source>
        <dbReference type="Google" id="ProtNLM"/>
    </source>
</evidence>
<dbReference type="Proteomes" id="UP000006546">
    <property type="component" value="Chromosome"/>
</dbReference>
<dbReference type="AlphaFoldDB" id="F4LM02"/>
<dbReference type="KEGG" id="tbe:Trebr_0245"/>
<accession>F4LM02</accession>
<dbReference type="EMBL" id="CP002696">
    <property type="protein sequence ID" value="AEE15694.1"/>
    <property type="molecule type" value="Genomic_DNA"/>
</dbReference>
<dbReference type="RefSeq" id="WP_013757413.1">
    <property type="nucleotide sequence ID" value="NC_015500.1"/>
</dbReference>